<keyword evidence="3" id="KW-1185">Reference proteome</keyword>
<gene>
    <name evidence="2" type="ORF">PHSY_007049</name>
</gene>
<proteinExistence type="predicted"/>
<dbReference type="GeneID" id="24112314"/>
<sequence>MAAEPTRTPVEAEELWLLLVWLEVCEELGLEFELELDWLAELEELALALATEDEAEAEAEATDPDAVADDDEEPDWVAAEAAETILPKPQGIAGPSGCLA</sequence>
<evidence type="ECO:0000256" key="1">
    <source>
        <dbReference type="SAM" id="MobiDB-lite"/>
    </source>
</evidence>
<dbReference type="AlphaFoldDB" id="R9PDJ1"/>
<name>R9PDJ1_PSEHS</name>
<evidence type="ECO:0000313" key="2">
    <source>
        <dbReference type="EMBL" id="GAC99448.1"/>
    </source>
</evidence>
<evidence type="ECO:0000313" key="3">
    <source>
        <dbReference type="Proteomes" id="UP000014071"/>
    </source>
</evidence>
<dbReference type="RefSeq" id="XP_012193035.1">
    <property type="nucleotide sequence ID" value="XM_012337645.1"/>
</dbReference>
<accession>R9PDJ1</accession>
<protein>
    <submittedName>
        <fullName evidence="2">Uncharacterized protein</fullName>
    </submittedName>
</protein>
<reference evidence="3" key="1">
    <citation type="journal article" date="2013" name="Genome Announc.">
        <title>Draft genome sequence of the basidiomycetous yeast-like fungus Pseudozyma hubeiensis SY62, which produces an abundant amount of the biosurfactant mannosylerythritol lipids.</title>
        <authorList>
            <person name="Konishi M."/>
            <person name="Hatada Y."/>
            <person name="Horiuchi J."/>
        </authorList>
    </citation>
    <scope>NUCLEOTIDE SEQUENCE [LARGE SCALE GENOMIC DNA]</scope>
    <source>
        <strain evidence="3">SY62</strain>
    </source>
</reference>
<dbReference type="Proteomes" id="UP000014071">
    <property type="component" value="Unassembled WGS sequence"/>
</dbReference>
<organism evidence="2 3">
    <name type="scientific">Pseudozyma hubeiensis (strain SY62)</name>
    <name type="common">Yeast</name>
    <dbReference type="NCBI Taxonomy" id="1305764"/>
    <lineage>
        <taxon>Eukaryota</taxon>
        <taxon>Fungi</taxon>
        <taxon>Dikarya</taxon>
        <taxon>Basidiomycota</taxon>
        <taxon>Ustilaginomycotina</taxon>
        <taxon>Ustilaginomycetes</taxon>
        <taxon>Ustilaginales</taxon>
        <taxon>Ustilaginaceae</taxon>
        <taxon>Pseudozyma</taxon>
    </lineage>
</organism>
<feature type="region of interest" description="Disordered" evidence="1">
    <location>
        <begin position="50"/>
        <end position="73"/>
    </location>
</feature>
<dbReference type="HOGENOM" id="CLU_2307269_0_0_1"/>
<dbReference type="EMBL" id="DF238831">
    <property type="protein sequence ID" value="GAC99448.1"/>
    <property type="molecule type" value="Genomic_DNA"/>
</dbReference>
<feature type="compositionally biased region" description="Acidic residues" evidence="1">
    <location>
        <begin position="51"/>
        <end position="73"/>
    </location>
</feature>